<feature type="region of interest" description="Disordered" evidence="1">
    <location>
        <begin position="314"/>
        <end position="406"/>
    </location>
</feature>
<evidence type="ECO:0000313" key="2">
    <source>
        <dbReference type="EMBL" id="KAG2440159.1"/>
    </source>
</evidence>
<feature type="compositionally biased region" description="Low complexity" evidence="1">
    <location>
        <begin position="324"/>
        <end position="333"/>
    </location>
</feature>
<dbReference type="Proteomes" id="UP000650467">
    <property type="component" value="Unassembled WGS sequence"/>
</dbReference>
<feature type="compositionally biased region" description="Polar residues" evidence="1">
    <location>
        <begin position="354"/>
        <end position="365"/>
    </location>
</feature>
<comment type="caution">
    <text evidence="2">The sequence shown here is derived from an EMBL/GenBank/DDBJ whole genome shotgun (WGS) entry which is preliminary data.</text>
</comment>
<evidence type="ECO:0000256" key="1">
    <source>
        <dbReference type="SAM" id="MobiDB-lite"/>
    </source>
</evidence>
<dbReference type="OrthoDB" id="548256at2759"/>
<dbReference type="EMBL" id="JAEHOC010000007">
    <property type="protein sequence ID" value="KAG2440159.1"/>
    <property type="molecule type" value="Genomic_DNA"/>
</dbReference>
<evidence type="ECO:0000313" key="3">
    <source>
        <dbReference type="Proteomes" id="UP000650467"/>
    </source>
</evidence>
<feature type="compositionally biased region" description="Basic and acidic residues" evidence="1">
    <location>
        <begin position="459"/>
        <end position="468"/>
    </location>
</feature>
<name>A0A835W7L3_CHLIN</name>
<feature type="compositionally biased region" description="Polar residues" evidence="1">
    <location>
        <begin position="582"/>
        <end position="591"/>
    </location>
</feature>
<reference evidence="2" key="1">
    <citation type="journal article" date="2020" name="bioRxiv">
        <title>Comparative genomics of Chlamydomonas.</title>
        <authorList>
            <person name="Craig R.J."/>
            <person name="Hasan A.R."/>
            <person name="Ness R.W."/>
            <person name="Keightley P.D."/>
        </authorList>
    </citation>
    <scope>NUCLEOTIDE SEQUENCE</scope>
    <source>
        <strain evidence="2">SAG 7.73</strain>
    </source>
</reference>
<feature type="compositionally biased region" description="Low complexity" evidence="1">
    <location>
        <begin position="486"/>
        <end position="496"/>
    </location>
</feature>
<keyword evidence="3" id="KW-1185">Reference proteome</keyword>
<sequence length="776" mass="79598">MAQVLLGPRLQQASRLAAEGAGAAAAVQFTAARCTDILAWAVEAASHPHPDAAAGHSTATESHLFGEPTGLMMGHAGVLSTAAAAAPSAAGFDWSWSAAPPLTSPTRLSMLYDHCLGSELGNALALLLSEQQRHQHQHSFGLGRGVAGETPAGFAVPPADAVLASTGNAAVHQPAAAAVPLPYSHARGVRQVFGTSSLPVTRTFSGFPADLEIIGLLALALTQQQNNVGRDTSANSGLVTTFRGVTFPFGVSFATTNSFGGAVQQAFDFATATDQRGAAADGLETGRAIGSVPFGDVNVVNNVLSSALSQRRLVRPRNPPQPPHQQQQQQDSQGSRKGPLKATGDGAGGFRDGAQQQPGDEQAANQSPQQSLQQQPGSWQSRRNSSAAMGAATAKETAAEADEGDSAAARAASYRRAAELLDEYAYWNGYMGTFYNLEYDMAAAEVAARDHPPSAPKSDNVDEQHTAGETEGAAASGGKQGGTRSAGAETKAAAAAARRRNWQQRAQAAVAAAEAGDEEYAAALMGWSLAPPTGRIPRPPPLPQQESAGPHADGDSRGGGSGCAQLNAFDVQLRTGAGSPLQGGQTSSKDGSGNGTSSGRAGGVNQYLYDPFDVLLASTLEYGRAGQYSYFYSDYYRFLSTYYSGPVIAPQTALGRTRSTSAVVRDNTATTAGSSQNAATGLNVATVVQSVSAAIRGISQSLKQSDILGNSTFTGAPQQPTRQAGVVAGGLTFGRGYYFQAPSESFTKAATTSSIGGGGATTAGAGEENLDFDIAG</sequence>
<accession>A0A835W7L3</accession>
<organism evidence="2 3">
    <name type="scientific">Chlamydomonas incerta</name>
    <dbReference type="NCBI Taxonomy" id="51695"/>
    <lineage>
        <taxon>Eukaryota</taxon>
        <taxon>Viridiplantae</taxon>
        <taxon>Chlorophyta</taxon>
        <taxon>core chlorophytes</taxon>
        <taxon>Chlorophyceae</taxon>
        <taxon>CS clade</taxon>
        <taxon>Chlamydomonadales</taxon>
        <taxon>Chlamydomonadaceae</taxon>
        <taxon>Chlamydomonas</taxon>
    </lineage>
</organism>
<proteinExistence type="predicted"/>
<protein>
    <submittedName>
        <fullName evidence="2">Uncharacterized protein</fullName>
    </submittedName>
</protein>
<dbReference type="AlphaFoldDB" id="A0A835W7L3"/>
<gene>
    <name evidence="2" type="ORF">HXX76_004272</name>
</gene>
<feature type="region of interest" description="Disordered" evidence="1">
    <location>
        <begin position="752"/>
        <end position="776"/>
    </location>
</feature>
<feature type="region of interest" description="Disordered" evidence="1">
    <location>
        <begin position="448"/>
        <end position="499"/>
    </location>
</feature>
<feature type="region of interest" description="Disordered" evidence="1">
    <location>
        <begin position="531"/>
        <end position="599"/>
    </location>
</feature>
<feature type="compositionally biased region" description="Low complexity" evidence="1">
    <location>
        <begin position="366"/>
        <end position="396"/>
    </location>
</feature>